<dbReference type="AlphaFoldDB" id="A0AB38IK54"/>
<proteinExistence type="predicted"/>
<accession>A0AB38IK54</accession>
<dbReference type="InterPro" id="IPR024414">
    <property type="entry name" value="Uncharacterised_PrgI"/>
</dbReference>
<evidence type="ECO:0000313" key="2">
    <source>
        <dbReference type="Proteomes" id="UP000291226"/>
    </source>
</evidence>
<dbReference type="EMBL" id="SHSD01000033">
    <property type="protein sequence ID" value="TCF09562.1"/>
    <property type="molecule type" value="Genomic_DNA"/>
</dbReference>
<organism evidence="1 2">
    <name type="scientific">Bifidobacterium longum subsp. longum</name>
    <dbReference type="NCBI Taxonomy" id="1679"/>
    <lineage>
        <taxon>Bacteria</taxon>
        <taxon>Bacillati</taxon>
        <taxon>Actinomycetota</taxon>
        <taxon>Actinomycetes</taxon>
        <taxon>Bifidobacteriales</taxon>
        <taxon>Bifidobacteriaceae</taxon>
        <taxon>Bifidobacterium</taxon>
    </lineage>
</organism>
<reference evidence="1 2" key="1">
    <citation type="journal article" date="2018" name="Sci. Rep.">
        <title>Genomic diversity and distribution of Bifidobacterium longum subsp. longum across the human lifespan.</title>
        <authorList>
            <person name="Odamaki T."/>
            <person name="Bottacini F."/>
            <person name="Kato K."/>
            <person name="Mitsuyama E."/>
            <person name="Yoshida K."/>
            <person name="Horigome A."/>
            <person name="Xiao J.Z."/>
            <person name="van Sinderen D."/>
        </authorList>
    </citation>
    <scope>NUCLEOTIDE SEQUENCE [LARGE SCALE GENOMIC DNA]</scope>
    <source>
        <strain evidence="1 2">MCC10083</strain>
    </source>
</reference>
<protein>
    <submittedName>
        <fullName evidence="1">Uncharacterized protein</fullName>
    </submittedName>
</protein>
<comment type="caution">
    <text evidence="1">The sequence shown here is derived from an EMBL/GenBank/DDBJ whole genome shotgun (WGS) entry which is preliminary data.</text>
</comment>
<name>A0AB38IK54_BIFLL</name>
<gene>
    <name evidence="1" type="ORF">MCC10083_1191</name>
</gene>
<sequence length="57" mass="6172">MALQMPVYRELTTIESKVFMGMSWRQCLAAVILAIVCGGDTSDCGSGWAWTPTSPCT</sequence>
<dbReference type="Proteomes" id="UP000291226">
    <property type="component" value="Unassembled WGS sequence"/>
</dbReference>
<evidence type="ECO:0000313" key="1">
    <source>
        <dbReference type="EMBL" id="TCF09562.1"/>
    </source>
</evidence>
<dbReference type="Pfam" id="PF12666">
    <property type="entry name" value="PrgI"/>
    <property type="match status" value="1"/>
</dbReference>
<dbReference type="RefSeq" id="WP_232782787.1">
    <property type="nucleotide sequence ID" value="NZ_SHSB01000025.1"/>
</dbReference>